<gene>
    <name evidence="1" type="ORF">FSB_LOCUS20655</name>
</gene>
<proteinExistence type="predicted"/>
<organism evidence="1">
    <name type="scientific">Fagus sylvatica</name>
    <name type="common">Beechnut</name>
    <dbReference type="NCBI Taxonomy" id="28930"/>
    <lineage>
        <taxon>Eukaryota</taxon>
        <taxon>Viridiplantae</taxon>
        <taxon>Streptophyta</taxon>
        <taxon>Embryophyta</taxon>
        <taxon>Tracheophyta</taxon>
        <taxon>Spermatophyta</taxon>
        <taxon>Magnoliopsida</taxon>
        <taxon>eudicotyledons</taxon>
        <taxon>Gunneridae</taxon>
        <taxon>Pentapetalae</taxon>
        <taxon>rosids</taxon>
        <taxon>fabids</taxon>
        <taxon>Fagales</taxon>
        <taxon>Fagaceae</taxon>
        <taxon>Fagus</taxon>
    </lineage>
</organism>
<dbReference type="AlphaFoldDB" id="A0A2N9FZW6"/>
<protein>
    <submittedName>
        <fullName evidence="1">Uncharacterized protein</fullName>
    </submittedName>
</protein>
<reference evidence="1" key="1">
    <citation type="submission" date="2018-02" db="EMBL/GenBank/DDBJ databases">
        <authorList>
            <person name="Cohen D.B."/>
            <person name="Kent A.D."/>
        </authorList>
    </citation>
    <scope>NUCLEOTIDE SEQUENCE</scope>
</reference>
<accession>A0A2N9FZW6</accession>
<sequence length="146" mass="16563">MATSTSRRPWTLLQDPGESWSLCHCRPDFFSCGLSYRIHERFPLANCLRLNLMRKRVKLIRSLVVKGEVVKHGGVGGGEGYVISEEEKTFVTALREAQPYVHLHRGSTFVMLISTEIVSNPCLDAMLKQDMVKELQISRDIEKKSA</sequence>
<name>A0A2N9FZW6_FAGSY</name>
<dbReference type="EMBL" id="OIVN01001335">
    <property type="protein sequence ID" value="SPC92773.1"/>
    <property type="molecule type" value="Genomic_DNA"/>
</dbReference>
<evidence type="ECO:0000313" key="1">
    <source>
        <dbReference type="EMBL" id="SPC92773.1"/>
    </source>
</evidence>